<evidence type="ECO:0000313" key="3">
    <source>
        <dbReference type="EMBL" id="KAG7344508.1"/>
    </source>
</evidence>
<feature type="compositionally biased region" description="Low complexity" evidence="1">
    <location>
        <begin position="369"/>
        <end position="391"/>
    </location>
</feature>
<evidence type="ECO:0000256" key="2">
    <source>
        <dbReference type="SAM" id="Phobius"/>
    </source>
</evidence>
<reference evidence="3" key="2">
    <citation type="submission" date="2021-04" db="EMBL/GenBank/DDBJ databases">
        <authorList>
            <person name="Podell S."/>
        </authorList>
    </citation>
    <scope>NUCLEOTIDE SEQUENCE</scope>
    <source>
        <strain evidence="3">Hildebrandi</strain>
    </source>
</reference>
<feature type="transmembrane region" description="Helical" evidence="2">
    <location>
        <begin position="88"/>
        <end position="113"/>
    </location>
</feature>
<dbReference type="Proteomes" id="UP000693970">
    <property type="component" value="Unassembled WGS sequence"/>
</dbReference>
<reference evidence="3" key="1">
    <citation type="journal article" date="2021" name="Sci. Rep.">
        <title>Diploid genomic architecture of Nitzschia inconspicua, an elite biomass production diatom.</title>
        <authorList>
            <person name="Oliver A."/>
            <person name="Podell S."/>
            <person name="Pinowska A."/>
            <person name="Traller J.C."/>
            <person name="Smith S.R."/>
            <person name="McClure R."/>
            <person name="Beliaev A."/>
            <person name="Bohutskyi P."/>
            <person name="Hill E.A."/>
            <person name="Rabines A."/>
            <person name="Zheng H."/>
            <person name="Allen L.Z."/>
            <person name="Kuo A."/>
            <person name="Grigoriev I.V."/>
            <person name="Allen A.E."/>
            <person name="Hazlebeck D."/>
            <person name="Allen E.E."/>
        </authorList>
    </citation>
    <scope>NUCLEOTIDE SEQUENCE</scope>
    <source>
        <strain evidence="3">Hildebrandi</strain>
    </source>
</reference>
<sequence length="460" mass="50515">MSSSLPSQQAVSTQSPQGYTPPPGPAPRKWLMDRIQGQSKYGERGERPPCPCCWVPPPVGWCPALLETNFFCKCWGAFGISNSESARFWCLNLAFLLNLCAMLLTAYSCLAISEDFFVLSKASFHELRRTEVNGALSETIVMFVGLRAAALENPVADVGQVVVHFDQFCDLAGEGIERYMDANDCDACQNVSTNMVIALMISVATFLPTFVSEQLRMYSGYDVNCVKTYLTILGVVTLLLNISVIVSFLIVCFPSFYDGAVSFDREGNILLSTPQENEIAVDFDWTWGYGLTVLVAATGAKALDVFLNACVPTPNVTRDRREQDVYESIGMKDLQNITGRAPPPGGSSVSTRETPRTLPSEQQTRSSVAQQAANSMTQSQSMQQQSMLQSQQDEEAHEDYYEVEEVIEEEDYGQSGNPADPSVVYSTQHRNASVNREEEESLQGDASLAYPSGPSLAPYA</sequence>
<gene>
    <name evidence="3" type="ORF">IV203_022516</name>
</gene>
<keyword evidence="2" id="KW-0472">Membrane</keyword>
<comment type="caution">
    <text evidence="3">The sequence shown here is derived from an EMBL/GenBank/DDBJ whole genome shotgun (WGS) entry which is preliminary data.</text>
</comment>
<evidence type="ECO:0000313" key="4">
    <source>
        <dbReference type="Proteomes" id="UP000693970"/>
    </source>
</evidence>
<accession>A0A9K3KKK2</accession>
<feature type="region of interest" description="Disordered" evidence="1">
    <location>
        <begin position="1"/>
        <end position="29"/>
    </location>
</feature>
<feature type="region of interest" description="Disordered" evidence="1">
    <location>
        <begin position="328"/>
        <end position="460"/>
    </location>
</feature>
<feature type="compositionally biased region" description="Polar residues" evidence="1">
    <location>
        <begin position="1"/>
        <end position="11"/>
    </location>
</feature>
<protein>
    <recommendedName>
        <fullName evidence="5">Transmembrane protein</fullName>
    </recommendedName>
</protein>
<keyword evidence="2" id="KW-0812">Transmembrane</keyword>
<organism evidence="3 4">
    <name type="scientific">Nitzschia inconspicua</name>
    <dbReference type="NCBI Taxonomy" id="303405"/>
    <lineage>
        <taxon>Eukaryota</taxon>
        <taxon>Sar</taxon>
        <taxon>Stramenopiles</taxon>
        <taxon>Ochrophyta</taxon>
        <taxon>Bacillariophyta</taxon>
        <taxon>Bacillariophyceae</taxon>
        <taxon>Bacillariophycidae</taxon>
        <taxon>Bacillariales</taxon>
        <taxon>Bacillariaceae</taxon>
        <taxon>Nitzschia</taxon>
    </lineage>
</organism>
<feature type="compositionally biased region" description="Polar residues" evidence="1">
    <location>
        <begin position="347"/>
        <end position="368"/>
    </location>
</feature>
<feature type="compositionally biased region" description="Acidic residues" evidence="1">
    <location>
        <begin position="392"/>
        <end position="412"/>
    </location>
</feature>
<dbReference type="AlphaFoldDB" id="A0A9K3KKK2"/>
<name>A0A9K3KKK2_9STRA</name>
<evidence type="ECO:0008006" key="5">
    <source>
        <dbReference type="Google" id="ProtNLM"/>
    </source>
</evidence>
<evidence type="ECO:0000256" key="1">
    <source>
        <dbReference type="SAM" id="MobiDB-lite"/>
    </source>
</evidence>
<dbReference type="OrthoDB" id="47376at2759"/>
<proteinExistence type="predicted"/>
<feature type="transmembrane region" description="Helical" evidence="2">
    <location>
        <begin position="191"/>
        <end position="211"/>
    </location>
</feature>
<feature type="transmembrane region" description="Helical" evidence="2">
    <location>
        <begin position="232"/>
        <end position="257"/>
    </location>
</feature>
<dbReference type="EMBL" id="JAGRRH010000023">
    <property type="protein sequence ID" value="KAG7344508.1"/>
    <property type="molecule type" value="Genomic_DNA"/>
</dbReference>
<keyword evidence="4" id="KW-1185">Reference proteome</keyword>
<feature type="compositionally biased region" description="Polar residues" evidence="1">
    <location>
        <begin position="424"/>
        <end position="434"/>
    </location>
</feature>
<keyword evidence="2" id="KW-1133">Transmembrane helix</keyword>